<dbReference type="InterPro" id="IPR001343">
    <property type="entry name" value="Hemolysn_Ca-bd"/>
</dbReference>
<dbReference type="InterPro" id="IPR011049">
    <property type="entry name" value="Serralysin-like_metalloprot_C"/>
</dbReference>
<protein>
    <recommendedName>
        <fullName evidence="9">Hemolysin-type calcium-binding repeat-containing protein</fullName>
    </recommendedName>
</protein>
<evidence type="ECO:0000256" key="2">
    <source>
        <dbReference type="ARBA" id="ARBA00022525"/>
    </source>
</evidence>
<dbReference type="SUPFAM" id="SSF51120">
    <property type="entry name" value="beta-Roll"/>
    <property type="match status" value="1"/>
</dbReference>
<evidence type="ECO:0000313" key="5">
    <source>
        <dbReference type="EMBL" id="PKH40689.1"/>
    </source>
</evidence>
<evidence type="ECO:0000313" key="6">
    <source>
        <dbReference type="EMBL" id="SFB23250.1"/>
    </source>
</evidence>
<dbReference type="EMBL" id="PJBV01000017">
    <property type="protein sequence ID" value="PKH40689.1"/>
    <property type="molecule type" value="Genomic_DNA"/>
</dbReference>
<gene>
    <name evidence="5" type="ORF">CXG46_11915</name>
    <name evidence="6" type="ORF">SAMN05192575_105221</name>
</gene>
<dbReference type="Gene3D" id="2.150.10.10">
    <property type="entry name" value="Serralysin-like metalloprotease, C-terminal"/>
    <property type="match status" value="2"/>
</dbReference>
<feature type="region of interest" description="Disordered" evidence="3">
    <location>
        <begin position="129"/>
        <end position="165"/>
    </location>
</feature>
<dbReference type="PANTHER" id="PTHR38340">
    <property type="entry name" value="S-LAYER PROTEIN"/>
    <property type="match status" value="1"/>
</dbReference>
<evidence type="ECO:0000256" key="4">
    <source>
        <dbReference type="SAM" id="SignalP"/>
    </source>
</evidence>
<feature type="chain" id="PRO_5011681000" description="Hemolysin-type calcium-binding repeat-containing protein" evidence="4">
    <location>
        <begin position="27"/>
        <end position="490"/>
    </location>
</feature>
<dbReference type="GO" id="GO:0005509">
    <property type="term" value="F:calcium ion binding"/>
    <property type="evidence" value="ECO:0007669"/>
    <property type="project" value="InterPro"/>
</dbReference>
<evidence type="ECO:0000313" key="8">
    <source>
        <dbReference type="Proteomes" id="UP000233565"/>
    </source>
</evidence>
<organism evidence="6 7">
    <name type="scientific">Nocardioides alpinus</name>
    <dbReference type="NCBI Taxonomy" id="748909"/>
    <lineage>
        <taxon>Bacteria</taxon>
        <taxon>Bacillati</taxon>
        <taxon>Actinomycetota</taxon>
        <taxon>Actinomycetes</taxon>
        <taxon>Propionibacteriales</taxon>
        <taxon>Nocardioidaceae</taxon>
        <taxon>Nocardioides</taxon>
    </lineage>
</organism>
<name>A0A1I0ZFE8_9ACTN</name>
<dbReference type="AlphaFoldDB" id="A0A1I0ZFE8"/>
<evidence type="ECO:0000313" key="7">
    <source>
        <dbReference type="Proteomes" id="UP000199113"/>
    </source>
</evidence>
<dbReference type="InterPro" id="IPR050557">
    <property type="entry name" value="RTX_toxin/Mannuronan_C5-epim"/>
</dbReference>
<feature type="region of interest" description="Disordered" evidence="3">
    <location>
        <begin position="393"/>
        <end position="490"/>
    </location>
</feature>
<dbReference type="PANTHER" id="PTHR38340:SF1">
    <property type="entry name" value="S-LAYER PROTEIN"/>
    <property type="match status" value="1"/>
</dbReference>
<keyword evidence="2" id="KW-0964">Secreted</keyword>
<feature type="compositionally biased region" description="Basic and acidic residues" evidence="3">
    <location>
        <begin position="412"/>
        <end position="444"/>
    </location>
</feature>
<feature type="region of interest" description="Disordered" evidence="3">
    <location>
        <begin position="191"/>
        <end position="216"/>
    </location>
</feature>
<dbReference type="RefSeq" id="WP_091199010.1">
    <property type="nucleotide sequence ID" value="NZ_FOKC01000005.1"/>
</dbReference>
<dbReference type="Proteomes" id="UP000233565">
    <property type="component" value="Unassembled WGS sequence"/>
</dbReference>
<reference evidence="5 8" key="2">
    <citation type="submission" date="2017-12" db="EMBL/GenBank/DDBJ databases">
        <title>Pharmacopeia of the Arctic Ocean.</title>
        <authorList>
            <person name="Collins E."/>
            <person name="Ducluzeau A.-L."/>
        </authorList>
    </citation>
    <scope>NUCLEOTIDE SEQUENCE [LARGE SCALE GENOMIC DNA]</scope>
    <source>
        <strain evidence="5 8">DSM 23325</strain>
    </source>
</reference>
<dbReference type="OrthoDB" id="3776855at2"/>
<keyword evidence="8" id="KW-1185">Reference proteome</keyword>
<comment type="subcellular location">
    <subcellularLocation>
        <location evidence="1">Secreted</location>
    </subcellularLocation>
</comment>
<evidence type="ECO:0000256" key="1">
    <source>
        <dbReference type="ARBA" id="ARBA00004613"/>
    </source>
</evidence>
<accession>A0A1I0ZFE8</accession>
<dbReference type="Proteomes" id="UP000199113">
    <property type="component" value="Unassembled WGS sequence"/>
</dbReference>
<evidence type="ECO:0000256" key="3">
    <source>
        <dbReference type="SAM" id="MobiDB-lite"/>
    </source>
</evidence>
<proteinExistence type="predicted"/>
<sequence length="490" mass="49530">MRRTTPLTVAGLLGLALLAPTTAASAAGETCRGEAATIVGTTPTLTGTEGRDVIVTGSAGDVFGLGGDDLICVDGPGSNSNLIGVEAGAGNDVVDTTAARGGYYVETVLGAGADTFIGGRTSDTAYAGEQVRTPNGGYAGGTDTEKDTIDTGEGGDSVFTGSVGSPNPDAVTLGVGTDSLYLGTSDVTSDAVLDGGDGEDGLSLEGGSGDVTLDMPQGTFTSPRGTARFTGFDFASLEVGTGRVTYRGTEGDDDLTLRPTEGVPTLDVTTGGGDDELTLEPATAIGAGSRIDLGAGTDDLVAATDTGRLALDLAARRLGVGAVDATAVGVEDAFLMAPTVMMNGDDGDDELVWNGCEADLRGGLGDDSLRWQFDYIFEAYEFDCSGEVTMNGGDGRDSIRGSGSDDLLIGGRGHDRIEGRGGDDRVRGSRGNDKVDAGEGRDRVSGGSGNDVLNGRGADDVLVGGPGRDQVDGSRGRDRCVAERKARCER</sequence>
<dbReference type="Pfam" id="PF00353">
    <property type="entry name" value="HemolysinCabind"/>
    <property type="match status" value="3"/>
</dbReference>
<reference evidence="6" key="1">
    <citation type="submission" date="2016-10" db="EMBL/GenBank/DDBJ databases">
        <authorList>
            <person name="de Groot N.N."/>
        </authorList>
    </citation>
    <scope>NUCLEOTIDE SEQUENCE [LARGE SCALE GENOMIC DNA]</scope>
    <source>
        <strain evidence="6">CGMCC 1.10697</strain>
    </source>
</reference>
<keyword evidence="4" id="KW-0732">Signal</keyword>
<dbReference type="PRINTS" id="PR00313">
    <property type="entry name" value="CABNDNGRPT"/>
</dbReference>
<dbReference type="STRING" id="748909.SAMN05192575_105221"/>
<dbReference type="EMBL" id="FOKC01000005">
    <property type="protein sequence ID" value="SFB23250.1"/>
    <property type="molecule type" value="Genomic_DNA"/>
</dbReference>
<evidence type="ECO:0008006" key="9">
    <source>
        <dbReference type="Google" id="ProtNLM"/>
    </source>
</evidence>
<feature type="compositionally biased region" description="Basic and acidic residues" evidence="3">
    <location>
        <begin position="469"/>
        <end position="490"/>
    </location>
</feature>
<dbReference type="GO" id="GO:0005576">
    <property type="term" value="C:extracellular region"/>
    <property type="evidence" value="ECO:0007669"/>
    <property type="project" value="UniProtKB-SubCell"/>
</dbReference>
<feature type="signal peptide" evidence="4">
    <location>
        <begin position="1"/>
        <end position="26"/>
    </location>
</feature>